<dbReference type="GO" id="GO:0016787">
    <property type="term" value="F:hydrolase activity"/>
    <property type="evidence" value="ECO:0007669"/>
    <property type="project" value="UniProtKB-KW"/>
</dbReference>
<feature type="domain" description="NodB homology" evidence="8">
    <location>
        <begin position="62"/>
        <end position="247"/>
    </location>
</feature>
<sequence length="372" mass="41527">MRKPFSARLAATIATTLLCSFSSAAIAACKPDALGTHRIITLDPADHKRFVGHEKRLGLRAKEVILTFDDGPRKGTTQSILDTLQDECVKATFFAVGNMARGNPKLTKRIVAHGHTLAHHTQGHERLPKYSISQARQHIETGMADVEKAAYGVYDGAPRVPFFRYPYLARNKATDRIVARKGLIAFDANIDSLDWKRVGPDEVHNRIMRILRREGKGIILMHDIQHRTAKMLPRLLRTLKDEGYKVVHMVGPDTVPVAPVEDTPVVVATTQPDTPTVTKASAPPRPPQVIAANSPVWRYTQQQSRQLIEQALADMAPPDAIVTVPPKTKALAAKPKVPKLRTTQVALNFQKSREQPSDHRRWKLRPSNWILR</sequence>
<dbReference type="RefSeq" id="WP_377212041.1">
    <property type="nucleotide sequence ID" value="NZ_JBHTJV010000003.1"/>
</dbReference>
<evidence type="ECO:0000313" key="10">
    <source>
        <dbReference type="Proteomes" id="UP001597101"/>
    </source>
</evidence>
<name>A0ABW3FIL1_9HYPH</name>
<comment type="similarity">
    <text evidence="2">Belongs to the polysaccharide deacetylase family.</text>
</comment>
<evidence type="ECO:0000256" key="6">
    <source>
        <dbReference type="ARBA" id="ARBA00032976"/>
    </source>
</evidence>
<dbReference type="InterPro" id="IPR050248">
    <property type="entry name" value="Polysacc_deacetylase_ArnD"/>
</dbReference>
<feature type="chain" id="PRO_5045575569" description="Chitooligosaccharide deacetylase" evidence="7">
    <location>
        <begin position="28"/>
        <end position="372"/>
    </location>
</feature>
<evidence type="ECO:0000259" key="8">
    <source>
        <dbReference type="PROSITE" id="PS51677"/>
    </source>
</evidence>
<keyword evidence="10" id="KW-1185">Reference proteome</keyword>
<keyword evidence="4" id="KW-0479">Metal-binding</keyword>
<accession>A0ABW3FIL1</accession>
<dbReference type="PANTHER" id="PTHR10587">
    <property type="entry name" value="GLYCOSYL TRANSFERASE-RELATED"/>
    <property type="match status" value="1"/>
</dbReference>
<evidence type="ECO:0000256" key="2">
    <source>
        <dbReference type="ARBA" id="ARBA00010973"/>
    </source>
</evidence>
<comment type="function">
    <text evidence="1">Is involved in generating a small heat-stable compound (Nod), an acylated oligomer of N-acetylglucosamine, that stimulates mitosis in various plant protoplasts.</text>
</comment>
<protein>
    <recommendedName>
        <fullName evidence="3">Chitooligosaccharide deacetylase</fullName>
    </recommendedName>
    <alternativeName>
        <fullName evidence="6">Nodulation protein B</fullName>
    </alternativeName>
</protein>
<feature type="signal peptide" evidence="7">
    <location>
        <begin position="1"/>
        <end position="27"/>
    </location>
</feature>
<evidence type="ECO:0000256" key="5">
    <source>
        <dbReference type="ARBA" id="ARBA00022801"/>
    </source>
</evidence>
<keyword evidence="7" id="KW-0732">Signal</keyword>
<dbReference type="Gene3D" id="3.20.20.370">
    <property type="entry name" value="Glycoside hydrolase/deacetylase"/>
    <property type="match status" value="1"/>
</dbReference>
<evidence type="ECO:0000313" key="9">
    <source>
        <dbReference type="EMBL" id="MFD0916212.1"/>
    </source>
</evidence>
<dbReference type="InterPro" id="IPR002509">
    <property type="entry name" value="NODB_dom"/>
</dbReference>
<evidence type="ECO:0000256" key="4">
    <source>
        <dbReference type="ARBA" id="ARBA00022723"/>
    </source>
</evidence>
<evidence type="ECO:0000256" key="7">
    <source>
        <dbReference type="SAM" id="SignalP"/>
    </source>
</evidence>
<comment type="caution">
    <text evidence="9">The sequence shown here is derived from an EMBL/GenBank/DDBJ whole genome shotgun (WGS) entry which is preliminary data.</text>
</comment>
<dbReference type="InterPro" id="IPR011330">
    <property type="entry name" value="Glyco_hydro/deAcase_b/a-brl"/>
</dbReference>
<evidence type="ECO:0000256" key="1">
    <source>
        <dbReference type="ARBA" id="ARBA00003236"/>
    </source>
</evidence>
<reference evidence="10" key="1">
    <citation type="journal article" date="2019" name="Int. J. Syst. Evol. Microbiol.">
        <title>The Global Catalogue of Microorganisms (GCM) 10K type strain sequencing project: providing services to taxonomists for standard genome sequencing and annotation.</title>
        <authorList>
            <consortium name="The Broad Institute Genomics Platform"/>
            <consortium name="The Broad Institute Genome Sequencing Center for Infectious Disease"/>
            <person name="Wu L."/>
            <person name="Ma J."/>
        </authorList>
    </citation>
    <scope>NUCLEOTIDE SEQUENCE [LARGE SCALE GENOMIC DNA]</scope>
    <source>
        <strain evidence="10">CCUG 60023</strain>
    </source>
</reference>
<dbReference type="PROSITE" id="PS51257">
    <property type="entry name" value="PROKAR_LIPOPROTEIN"/>
    <property type="match status" value="1"/>
</dbReference>
<evidence type="ECO:0000256" key="3">
    <source>
        <dbReference type="ARBA" id="ARBA00020071"/>
    </source>
</evidence>
<dbReference type="Pfam" id="PF01522">
    <property type="entry name" value="Polysacc_deac_1"/>
    <property type="match status" value="1"/>
</dbReference>
<dbReference type="PANTHER" id="PTHR10587:SF133">
    <property type="entry name" value="CHITIN DEACETYLASE 1-RELATED"/>
    <property type="match status" value="1"/>
</dbReference>
<proteinExistence type="inferred from homology"/>
<keyword evidence="5 9" id="KW-0378">Hydrolase</keyword>
<dbReference type="EMBL" id="JBHTJV010000003">
    <property type="protein sequence ID" value="MFD0916212.1"/>
    <property type="molecule type" value="Genomic_DNA"/>
</dbReference>
<gene>
    <name evidence="9" type="ORF">ACFQ14_07325</name>
</gene>
<dbReference type="CDD" id="cd10917">
    <property type="entry name" value="CE4_NodB_like_6s_7s"/>
    <property type="match status" value="1"/>
</dbReference>
<organism evidence="9 10">
    <name type="scientific">Pseudahrensia aquimaris</name>
    <dbReference type="NCBI Taxonomy" id="744461"/>
    <lineage>
        <taxon>Bacteria</taxon>
        <taxon>Pseudomonadati</taxon>
        <taxon>Pseudomonadota</taxon>
        <taxon>Alphaproteobacteria</taxon>
        <taxon>Hyphomicrobiales</taxon>
        <taxon>Ahrensiaceae</taxon>
        <taxon>Pseudahrensia</taxon>
    </lineage>
</organism>
<dbReference type="PROSITE" id="PS51677">
    <property type="entry name" value="NODB"/>
    <property type="match status" value="1"/>
</dbReference>
<dbReference type="SUPFAM" id="SSF88713">
    <property type="entry name" value="Glycoside hydrolase/deacetylase"/>
    <property type="match status" value="1"/>
</dbReference>
<dbReference type="Proteomes" id="UP001597101">
    <property type="component" value="Unassembled WGS sequence"/>
</dbReference>